<name>A0AA39LL35_9BILA</name>
<evidence type="ECO:0000256" key="1">
    <source>
        <dbReference type="SAM" id="MobiDB-lite"/>
    </source>
</evidence>
<feature type="region of interest" description="Disordered" evidence="1">
    <location>
        <begin position="47"/>
        <end position="66"/>
    </location>
</feature>
<sequence length="66" mass="6337">MNTIVLLFSLLLVATLFTQSAGGILGALPMVGGLVVGGIDGPVGDPTGGALPQASVSPDGNVGVSF</sequence>
<organism evidence="3 4">
    <name type="scientific">Steinernema hermaphroditum</name>
    <dbReference type="NCBI Taxonomy" id="289476"/>
    <lineage>
        <taxon>Eukaryota</taxon>
        <taxon>Metazoa</taxon>
        <taxon>Ecdysozoa</taxon>
        <taxon>Nematoda</taxon>
        <taxon>Chromadorea</taxon>
        <taxon>Rhabditida</taxon>
        <taxon>Tylenchina</taxon>
        <taxon>Panagrolaimomorpha</taxon>
        <taxon>Strongyloidoidea</taxon>
        <taxon>Steinernematidae</taxon>
        <taxon>Steinernema</taxon>
    </lineage>
</organism>
<reference evidence="3" key="1">
    <citation type="submission" date="2023-06" db="EMBL/GenBank/DDBJ databases">
        <title>Genomic analysis of the entomopathogenic nematode Steinernema hermaphroditum.</title>
        <authorList>
            <person name="Schwarz E.M."/>
            <person name="Heppert J.K."/>
            <person name="Baniya A."/>
            <person name="Schwartz H.T."/>
            <person name="Tan C.-H."/>
            <person name="Antoshechkin I."/>
            <person name="Sternberg P.W."/>
            <person name="Goodrich-Blair H."/>
            <person name="Dillman A.R."/>
        </authorList>
    </citation>
    <scope>NUCLEOTIDE SEQUENCE</scope>
    <source>
        <strain evidence="3">PS9179</strain>
        <tissue evidence="3">Whole animal</tissue>
    </source>
</reference>
<keyword evidence="4" id="KW-1185">Reference proteome</keyword>
<protein>
    <recommendedName>
        <fullName evidence="5">Secreted protein</fullName>
    </recommendedName>
</protein>
<dbReference type="AlphaFoldDB" id="A0AA39LL35"/>
<feature type="signal peptide" evidence="2">
    <location>
        <begin position="1"/>
        <end position="22"/>
    </location>
</feature>
<evidence type="ECO:0000313" key="4">
    <source>
        <dbReference type="Proteomes" id="UP001175271"/>
    </source>
</evidence>
<feature type="chain" id="PRO_5041342918" description="Secreted protein" evidence="2">
    <location>
        <begin position="23"/>
        <end position="66"/>
    </location>
</feature>
<dbReference type="EMBL" id="JAUCMV010000004">
    <property type="protein sequence ID" value="KAK0401342.1"/>
    <property type="molecule type" value="Genomic_DNA"/>
</dbReference>
<keyword evidence="2" id="KW-0732">Signal</keyword>
<dbReference type="Proteomes" id="UP001175271">
    <property type="component" value="Unassembled WGS sequence"/>
</dbReference>
<evidence type="ECO:0000313" key="3">
    <source>
        <dbReference type="EMBL" id="KAK0401342.1"/>
    </source>
</evidence>
<comment type="caution">
    <text evidence="3">The sequence shown here is derived from an EMBL/GenBank/DDBJ whole genome shotgun (WGS) entry which is preliminary data.</text>
</comment>
<gene>
    <name evidence="3" type="ORF">QR680_015727</name>
</gene>
<evidence type="ECO:0008006" key="5">
    <source>
        <dbReference type="Google" id="ProtNLM"/>
    </source>
</evidence>
<proteinExistence type="predicted"/>
<accession>A0AA39LL35</accession>
<evidence type="ECO:0000256" key="2">
    <source>
        <dbReference type="SAM" id="SignalP"/>
    </source>
</evidence>